<dbReference type="EMBL" id="DSZZ01000440">
    <property type="protein sequence ID" value="HGU53710.1"/>
    <property type="molecule type" value="Genomic_DNA"/>
</dbReference>
<proteinExistence type="predicted"/>
<comment type="caution">
    <text evidence="1">The sequence shown here is derived from an EMBL/GenBank/DDBJ whole genome shotgun (WGS) entry which is preliminary data.</text>
</comment>
<reference evidence="1" key="1">
    <citation type="journal article" date="2020" name="mSystems">
        <title>Genome- and Community-Level Interaction Insights into Carbon Utilization and Element Cycling Functions of Hydrothermarchaeota in Hydrothermal Sediment.</title>
        <authorList>
            <person name="Zhou Z."/>
            <person name="Liu Y."/>
            <person name="Xu W."/>
            <person name="Pan J."/>
            <person name="Luo Z.H."/>
            <person name="Li M."/>
        </authorList>
    </citation>
    <scope>NUCLEOTIDE SEQUENCE [LARGE SCALE GENOMIC DNA]</scope>
    <source>
        <strain evidence="1">SpSt-61</strain>
    </source>
</reference>
<dbReference type="AlphaFoldDB" id="A0A7V4KEJ7"/>
<protein>
    <submittedName>
        <fullName evidence="1">Uncharacterized protein</fullName>
    </submittedName>
</protein>
<sequence>MRENLFITSPERVASLFIYCLERPKKFSDFSMFFKIQTSLYYKNNFLDTLVSKGIFRLEYIGRKVYLYSLFGDEFREYYKQMIQISPMFKEARNALLKDADALIKFFDSDLFRDFWTEDLLKHFTRENFKKPDFLLGAFLAYLSYPMTIFFLSEGGKEMDFESAKLLVSSNLYFTMKSFGSSLPPEFFISLEKYFIKERLEKAFVLKETEYYKAMKEITMPYLKSILPSLQNIIQKLLKRIE</sequence>
<evidence type="ECO:0000313" key="1">
    <source>
        <dbReference type="EMBL" id="HGU53710.1"/>
    </source>
</evidence>
<gene>
    <name evidence="1" type="ORF">ENT78_09370</name>
</gene>
<name>A0A7V4KEJ7_FERPE</name>
<organism evidence="1">
    <name type="scientific">Fervidobacterium pennivorans</name>
    <dbReference type="NCBI Taxonomy" id="93466"/>
    <lineage>
        <taxon>Bacteria</taxon>
        <taxon>Thermotogati</taxon>
        <taxon>Thermotogota</taxon>
        <taxon>Thermotogae</taxon>
        <taxon>Thermotogales</taxon>
        <taxon>Fervidobacteriaceae</taxon>
        <taxon>Fervidobacterium</taxon>
    </lineage>
</organism>
<accession>A0A7V4KEJ7</accession>